<reference evidence="2" key="3">
    <citation type="submission" date="2014-01" db="EMBL/GenBank/DDBJ databases">
        <title>Evolution of pathogenesis and genome organization in the Tremellales.</title>
        <authorList>
            <person name="Cuomo C."/>
            <person name="Litvintseva A."/>
            <person name="Heitman J."/>
            <person name="Chen Y."/>
            <person name="Sun S."/>
            <person name="Springer D."/>
            <person name="Dromer F."/>
            <person name="Young S."/>
            <person name="Zeng Q."/>
            <person name="Chapman S."/>
            <person name="Gujja S."/>
            <person name="Saif S."/>
            <person name="Birren B."/>
        </authorList>
    </citation>
    <scope>NUCLEOTIDE SEQUENCE</scope>
    <source>
        <strain evidence="2">CBS 10118</strain>
    </source>
</reference>
<evidence type="ECO:0000313" key="4">
    <source>
        <dbReference type="Proteomes" id="UP000092730"/>
    </source>
</evidence>
<evidence type="ECO:0000313" key="3">
    <source>
        <dbReference type="EMBL" id="WVW80666.1"/>
    </source>
</evidence>
<dbReference type="EMBL" id="KI894018">
    <property type="protein sequence ID" value="OCF29831.1"/>
    <property type="molecule type" value="Genomic_DNA"/>
</dbReference>
<name>A0A1B9GFU8_9TREE</name>
<evidence type="ECO:0000313" key="2">
    <source>
        <dbReference type="EMBL" id="OCF29831.1"/>
    </source>
</evidence>
<dbReference type="AlphaFoldDB" id="A0A1B9GFU8"/>
<dbReference type="KEGG" id="kbi:30205743"/>
<dbReference type="VEuPathDB" id="FungiDB:I302_01344"/>
<evidence type="ECO:0000256" key="1">
    <source>
        <dbReference type="SAM" id="MobiDB-lite"/>
    </source>
</evidence>
<gene>
    <name evidence="2" type="ORF">I302_01344</name>
    <name evidence="3" type="ORF">I302_102652</name>
</gene>
<keyword evidence="4" id="KW-1185">Reference proteome</keyword>
<sequence length="135" mass="15439">MQPSSLRNSTTPPDSPAPQENAGTGNDAAAPTVFTIDEDGFTRLDGQKNRPVELWYKFRNDGSKLVGLKFLTPSTNGEQTNRVKYEWTLSEPQGTHVGDWLQSFDNSEVFSDPDDRYPMRRELWGLWSKYNPKRR</sequence>
<dbReference type="RefSeq" id="XP_019050901.1">
    <property type="nucleotide sequence ID" value="XM_019188023.1"/>
</dbReference>
<feature type="compositionally biased region" description="Polar residues" evidence="1">
    <location>
        <begin position="1"/>
        <end position="12"/>
    </location>
</feature>
<reference evidence="3" key="4">
    <citation type="submission" date="2024-02" db="EMBL/GenBank/DDBJ databases">
        <title>Comparative genomics of Cryptococcus and Kwoniella reveals pathogenesis evolution and contrasting modes of karyotype evolution via chromosome fusion or intercentromeric recombination.</title>
        <authorList>
            <person name="Coelho M.A."/>
            <person name="David-Palma M."/>
            <person name="Shea T."/>
            <person name="Bowers K."/>
            <person name="McGinley-Smith S."/>
            <person name="Mohammad A.W."/>
            <person name="Gnirke A."/>
            <person name="Yurkov A.M."/>
            <person name="Nowrousian M."/>
            <person name="Sun S."/>
            <person name="Cuomo C.A."/>
            <person name="Heitman J."/>
        </authorList>
    </citation>
    <scope>NUCLEOTIDE SEQUENCE</scope>
    <source>
        <strain evidence="3">CBS 10118</strain>
    </source>
</reference>
<reference evidence="2" key="1">
    <citation type="submission" date="2013-07" db="EMBL/GenBank/DDBJ databases">
        <title>The Genome Sequence of Cryptococcus bestiolae CBS10118.</title>
        <authorList>
            <consortium name="The Broad Institute Genome Sequencing Platform"/>
            <person name="Cuomo C."/>
            <person name="Litvintseva A."/>
            <person name="Chen Y."/>
            <person name="Heitman J."/>
            <person name="Sun S."/>
            <person name="Springer D."/>
            <person name="Dromer F."/>
            <person name="Young S.K."/>
            <person name="Zeng Q."/>
            <person name="Gargeya S."/>
            <person name="Fitzgerald M."/>
            <person name="Abouelleil A."/>
            <person name="Alvarado L."/>
            <person name="Berlin A.M."/>
            <person name="Chapman S.B."/>
            <person name="Dewar J."/>
            <person name="Goldberg J."/>
            <person name="Griggs A."/>
            <person name="Gujja S."/>
            <person name="Hansen M."/>
            <person name="Howarth C."/>
            <person name="Imamovic A."/>
            <person name="Larimer J."/>
            <person name="McCowan C."/>
            <person name="Murphy C."/>
            <person name="Pearson M."/>
            <person name="Priest M."/>
            <person name="Roberts A."/>
            <person name="Saif S."/>
            <person name="Shea T."/>
            <person name="Sykes S."/>
            <person name="Wortman J."/>
            <person name="Nusbaum C."/>
            <person name="Birren B."/>
        </authorList>
    </citation>
    <scope>NUCLEOTIDE SEQUENCE [LARGE SCALE GENOMIC DNA]</scope>
    <source>
        <strain evidence="2">CBS 10118</strain>
    </source>
</reference>
<organism evidence="2">
    <name type="scientific">Kwoniella bestiolae CBS 10118</name>
    <dbReference type="NCBI Taxonomy" id="1296100"/>
    <lineage>
        <taxon>Eukaryota</taxon>
        <taxon>Fungi</taxon>
        <taxon>Dikarya</taxon>
        <taxon>Basidiomycota</taxon>
        <taxon>Agaricomycotina</taxon>
        <taxon>Tremellomycetes</taxon>
        <taxon>Tremellales</taxon>
        <taxon>Cryptococcaceae</taxon>
        <taxon>Kwoniella</taxon>
    </lineage>
</organism>
<accession>A0A1B9GFU8</accession>
<dbReference type="EMBL" id="CP144541">
    <property type="protein sequence ID" value="WVW80666.1"/>
    <property type="molecule type" value="Genomic_DNA"/>
</dbReference>
<proteinExistence type="predicted"/>
<feature type="region of interest" description="Disordered" evidence="1">
    <location>
        <begin position="1"/>
        <end position="31"/>
    </location>
</feature>
<protein>
    <submittedName>
        <fullName evidence="2">Uncharacterized protein</fullName>
    </submittedName>
</protein>
<reference evidence="3" key="2">
    <citation type="submission" date="2013-07" db="EMBL/GenBank/DDBJ databases">
        <authorList>
            <consortium name="The Broad Institute Genome Sequencing Platform"/>
            <person name="Cuomo C."/>
            <person name="Litvintseva A."/>
            <person name="Chen Y."/>
            <person name="Heitman J."/>
            <person name="Sun S."/>
            <person name="Springer D."/>
            <person name="Dromer F."/>
            <person name="Young S.K."/>
            <person name="Zeng Q."/>
            <person name="Gargeya S."/>
            <person name="Fitzgerald M."/>
            <person name="Abouelleil A."/>
            <person name="Alvarado L."/>
            <person name="Berlin A.M."/>
            <person name="Chapman S.B."/>
            <person name="Dewar J."/>
            <person name="Goldberg J."/>
            <person name="Griggs A."/>
            <person name="Gujja S."/>
            <person name="Hansen M."/>
            <person name="Howarth C."/>
            <person name="Imamovic A."/>
            <person name="Larimer J."/>
            <person name="McCowan C."/>
            <person name="Murphy C."/>
            <person name="Pearson M."/>
            <person name="Priest M."/>
            <person name="Roberts A."/>
            <person name="Saif S."/>
            <person name="Shea T."/>
            <person name="Sykes S."/>
            <person name="Wortman J."/>
            <person name="Nusbaum C."/>
            <person name="Birren B."/>
        </authorList>
    </citation>
    <scope>NUCLEOTIDE SEQUENCE</scope>
    <source>
        <strain evidence="3">CBS 10118</strain>
    </source>
</reference>
<dbReference type="GeneID" id="30205743"/>
<dbReference type="Proteomes" id="UP000092730">
    <property type="component" value="Chromosome 1"/>
</dbReference>